<comment type="caution">
    <text evidence="1">The sequence shown here is derived from an EMBL/GenBank/DDBJ whole genome shotgun (WGS) entry which is preliminary data.</text>
</comment>
<organism evidence="1 2">
    <name type="scientific">Molorchus minor</name>
    <dbReference type="NCBI Taxonomy" id="1323400"/>
    <lineage>
        <taxon>Eukaryota</taxon>
        <taxon>Metazoa</taxon>
        <taxon>Ecdysozoa</taxon>
        <taxon>Arthropoda</taxon>
        <taxon>Hexapoda</taxon>
        <taxon>Insecta</taxon>
        <taxon>Pterygota</taxon>
        <taxon>Neoptera</taxon>
        <taxon>Endopterygota</taxon>
        <taxon>Coleoptera</taxon>
        <taxon>Polyphaga</taxon>
        <taxon>Cucujiformia</taxon>
        <taxon>Chrysomeloidea</taxon>
        <taxon>Cerambycidae</taxon>
        <taxon>Lamiinae</taxon>
        <taxon>Monochamini</taxon>
        <taxon>Molorchus</taxon>
    </lineage>
</organism>
<evidence type="ECO:0000313" key="2">
    <source>
        <dbReference type="Proteomes" id="UP001162164"/>
    </source>
</evidence>
<dbReference type="EMBL" id="JAPWTJ010000013">
    <property type="protein sequence ID" value="KAJ8985492.1"/>
    <property type="molecule type" value="Genomic_DNA"/>
</dbReference>
<dbReference type="Proteomes" id="UP001162164">
    <property type="component" value="Unassembled WGS sequence"/>
</dbReference>
<sequence>MPSYHAATIEDYITKHENVRNKRYNYDMKPSLSISAPIQNLRNVYNKELLRQRLAANRRFLENLIDSQ</sequence>
<accession>A0ABQ9K7J1</accession>
<reference evidence="1" key="1">
    <citation type="journal article" date="2023" name="Insect Mol. Biol.">
        <title>Genome sequencing provides insights into the evolution of gene families encoding plant cell wall-degrading enzymes in longhorned beetles.</title>
        <authorList>
            <person name="Shin N.R."/>
            <person name="Okamura Y."/>
            <person name="Kirsch R."/>
            <person name="Pauchet Y."/>
        </authorList>
    </citation>
    <scope>NUCLEOTIDE SEQUENCE</scope>
    <source>
        <strain evidence="1">MMC_N1</strain>
    </source>
</reference>
<protein>
    <submittedName>
        <fullName evidence="1">Uncharacterized protein</fullName>
    </submittedName>
</protein>
<proteinExistence type="predicted"/>
<keyword evidence="2" id="KW-1185">Reference proteome</keyword>
<gene>
    <name evidence="1" type="ORF">NQ317_015031</name>
</gene>
<evidence type="ECO:0000313" key="1">
    <source>
        <dbReference type="EMBL" id="KAJ8985492.1"/>
    </source>
</evidence>
<name>A0ABQ9K7J1_9CUCU</name>